<evidence type="ECO:0000256" key="1">
    <source>
        <dbReference type="SAM" id="MobiDB-lite"/>
    </source>
</evidence>
<feature type="compositionally biased region" description="Polar residues" evidence="1">
    <location>
        <begin position="117"/>
        <end position="141"/>
    </location>
</feature>
<name>A0A378LRW6_9GAMM</name>
<reference evidence="2 3" key="1">
    <citation type="submission" date="2018-06" db="EMBL/GenBank/DDBJ databases">
        <authorList>
            <consortium name="Pathogen Informatics"/>
            <person name="Doyle S."/>
        </authorList>
    </citation>
    <scope>NUCLEOTIDE SEQUENCE [LARGE SCALE GENOMIC DNA]</scope>
    <source>
        <strain evidence="2 3">NCTC11532</strain>
    </source>
</reference>
<sequence>MLNEHGDNISRDINESVSNLVEQNQRYLKDLLHFSSSGLMNPTEFYKNSLNLFIKNTNYFLEYMQNIFSLMEKFPLTMSYALKEQNKGAVDKLKNARGNSDQNDSKSSKKKKKSRSNTDAHAQLTNAKQLHGNSNELKSKS</sequence>
<proteinExistence type="predicted"/>
<evidence type="ECO:0000313" key="2">
    <source>
        <dbReference type="EMBL" id="STY29523.1"/>
    </source>
</evidence>
<keyword evidence="3" id="KW-1185">Reference proteome</keyword>
<accession>A0A378LRW6</accession>
<gene>
    <name evidence="2" type="ORF">NCTC11532_01710</name>
</gene>
<dbReference type="AlphaFoldDB" id="A0A378LRW6"/>
<dbReference type="EMBL" id="UGPB01000001">
    <property type="protein sequence ID" value="STY29523.1"/>
    <property type="molecule type" value="Genomic_DNA"/>
</dbReference>
<protein>
    <submittedName>
        <fullName evidence="2">Uncharacterized protein</fullName>
    </submittedName>
</protein>
<feature type="region of interest" description="Disordered" evidence="1">
    <location>
        <begin position="91"/>
        <end position="141"/>
    </location>
</feature>
<dbReference type="STRING" id="1122170.GCA_000701265_00776"/>
<evidence type="ECO:0000313" key="3">
    <source>
        <dbReference type="Proteomes" id="UP000255297"/>
    </source>
</evidence>
<dbReference type="Proteomes" id="UP000255297">
    <property type="component" value="Unassembled WGS sequence"/>
</dbReference>
<organism evidence="2 3">
    <name type="scientific">Legionella wadsworthii</name>
    <dbReference type="NCBI Taxonomy" id="28088"/>
    <lineage>
        <taxon>Bacteria</taxon>
        <taxon>Pseudomonadati</taxon>
        <taxon>Pseudomonadota</taxon>
        <taxon>Gammaproteobacteria</taxon>
        <taxon>Legionellales</taxon>
        <taxon>Legionellaceae</taxon>
        <taxon>Legionella</taxon>
    </lineage>
</organism>